<dbReference type="EMBL" id="CAJFDI010000006">
    <property type="protein sequence ID" value="CAD5234091.1"/>
    <property type="molecule type" value="Genomic_DNA"/>
</dbReference>
<feature type="transmembrane region" description="Helical" evidence="3">
    <location>
        <begin position="559"/>
        <end position="578"/>
    </location>
</feature>
<keyword evidence="3" id="KW-0472">Membrane</keyword>
<reference evidence="5" key="2">
    <citation type="submission" date="2020-08" db="EMBL/GenBank/DDBJ databases">
        <authorList>
            <person name="Kikuchi T."/>
        </authorList>
    </citation>
    <scope>NUCLEOTIDE SEQUENCE</scope>
    <source>
        <strain evidence="4">Ka4C1</strain>
    </source>
</reference>
<evidence type="ECO:0000313" key="7">
    <source>
        <dbReference type="Proteomes" id="UP000659654"/>
    </source>
</evidence>
<feature type="region of interest" description="Disordered" evidence="2">
    <location>
        <begin position="405"/>
        <end position="475"/>
    </location>
</feature>
<dbReference type="Proteomes" id="UP000659654">
    <property type="component" value="Unassembled WGS sequence"/>
</dbReference>
<keyword evidence="1" id="KW-0175">Coiled coil</keyword>
<feature type="region of interest" description="Disordered" evidence="2">
    <location>
        <begin position="501"/>
        <end position="523"/>
    </location>
</feature>
<evidence type="ECO:0000313" key="6">
    <source>
        <dbReference type="Proteomes" id="UP000095284"/>
    </source>
</evidence>
<evidence type="ECO:0000256" key="1">
    <source>
        <dbReference type="SAM" id="Coils"/>
    </source>
</evidence>
<evidence type="ECO:0000313" key="4">
    <source>
        <dbReference type="EMBL" id="CAD5234091.1"/>
    </source>
</evidence>
<dbReference type="Proteomes" id="UP000095284">
    <property type="component" value="Unplaced"/>
</dbReference>
<keyword evidence="7" id="KW-1185">Reference proteome</keyword>
<dbReference type="Proteomes" id="UP000582659">
    <property type="component" value="Unassembled WGS sequence"/>
</dbReference>
<gene>
    <name evidence="4" type="ORF">BXYJ_LOCUS14182</name>
</gene>
<name>A0A1I7SLM5_BURXY</name>
<sequence length="733" mass="82543">MASIIQWISSVNKARDEDSSDSEGSDASFERVEIEDDLHDENLETSTDPSDFVDSVSIQDFDAISLRTATEFSGDFDIASVRTAIDTTQDFDAVSVRTAVEPTQDFDSLSLRTATEFNEDAASVLTAIEPTQDFDAVSVRTATEFNEDFDAVSVRTATEFNEDFDAVSVCTAVEPTQDFDSVSVHTAIELSEDAAHHNSDIQIPAIPTSVHVEQLEPKTSNDLIQSGPTFHSFSDGIQDDFDAVSVHTAIELDDDELRNPKPAENIEDLAPMLASIKLHLVSVEKAKNTIAEFVATFKMGKIEEEKSSETSFEFVENETAQGKEPELEWRTESFVQNTCESLTSAGKAEELEELEQFDDDNLSVATGIELEEALPRNNDPIPQNKEGIDAVARLVEQLRLRTEMEREKRRGYDEPRFVIDRGEISDSTESETGDESETSEEESDEDCSSEEGESSEEDEESESDDSDDDDDDDEQNKVEEIVAEKTSTGTEIENDDQQITQASQVSKEPQNSTQPPQPTSTIKPFQYRRRFRNGKSNIRAMAKFRAVEKSDSQTFLECIELLGIIFFVFASGLFMGYYQRKIMDKKMEQFKSPYTQEQVRKIQGLENMSKDLAERLHQQETLSHIREAALVDMNTQLQGAMKEVKEIQEAQRNQLVTNASDNPYFSIGFRLQPAEITENGIKMGGKQWRLALASLDKTEKAPAINRNIIYYPSLCVQRQGKEYCLYLSFWYYK</sequence>
<feature type="coiled-coil region" evidence="1">
    <location>
        <begin position="602"/>
        <end position="650"/>
    </location>
</feature>
<feature type="compositionally biased region" description="Basic and acidic residues" evidence="2">
    <location>
        <begin position="405"/>
        <end position="424"/>
    </location>
</feature>
<evidence type="ECO:0000313" key="5">
    <source>
        <dbReference type="EMBL" id="CAG9129672.1"/>
    </source>
</evidence>
<evidence type="ECO:0000256" key="3">
    <source>
        <dbReference type="SAM" id="Phobius"/>
    </source>
</evidence>
<dbReference type="EMBL" id="CAJFCV020000006">
    <property type="protein sequence ID" value="CAG9129672.1"/>
    <property type="molecule type" value="Genomic_DNA"/>
</dbReference>
<keyword evidence="3" id="KW-0812">Transmembrane</keyword>
<dbReference type="AlphaFoldDB" id="A0A1I7SLM5"/>
<evidence type="ECO:0000256" key="2">
    <source>
        <dbReference type="SAM" id="MobiDB-lite"/>
    </source>
</evidence>
<proteinExistence type="predicted"/>
<keyword evidence="3" id="KW-1133">Transmembrane helix</keyword>
<dbReference type="WBParaSite" id="BXY_1395800.1">
    <property type="protein sequence ID" value="BXY_1395800.1"/>
    <property type="gene ID" value="BXY_1395800"/>
</dbReference>
<evidence type="ECO:0000313" key="8">
    <source>
        <dbReference type="WBParaSite" id="BXY_1395800.1"/>
    </source>
</evidence>
<protein>
    <submittedName>
        <fullName evidence="4">(pine wood nematode) hypothetical protein</fullName>
    </submittedName>
</protein>
<accession>A0A1I7SLM5</accession>
<feature type="compositionally biased region" description="Acidic residues" evidence="2">
    <location>
        <begin position="426"/>
        <end position="474"/>
    </location>
</feature>
<organism evidence="6 8">
    <name type="scientific">Bursaphelenchus xylophilus</name>
    <name type="common">Pinewood nematode worm</name>
    <name type="synonym">Aphelenchoides xylophilus</name>
    <dbReference type="NCBI Taxonomy" id="6326"/>
    <lineage>
        <taxon>Eukaryota</taxon>
        <taxon>Metazoa</taxon>
        <taxon>Ecdysozoa</taxon>
        <taxon>Nematoda</taxon>
        <taxon>Chromadorea</taxon>
        <taxon>Rhabditida</taxon>
        <taxon>Tylenchina</taxon>
        <taxon>Tylenchomorpha</taxon>
        <taxon>Aphelenchoidea</taxon>
        <taxon>Aphelenchoididae</taxon>
        <taxon>Bursaphelenchus</taxon>
    </lineage>
</organism>
<feature type="region of interest" description="Disordered" evidence="2">
    <location>
        <begin position="11"/>
        <end position="51"/>
    </location>
</feature>
<reference evidence="8" key="1">
    <citation type="submission" date="2016-11" db="UniProtKB">
        <authorList>
            <consortium name="WormBaseParasite"/>
        </authorList>
    </citation>
    <scope>IDENTIFICATION</scope>
</reference>